<dbReference type="EMBL" id="AJJH01000146">
    <property type="protein sequence ID" value="EID76194.1"/>
    <property type="molecule type" value="Genomic_DNA"/>
</dbReference>
<keyword evidence="3" id="KW-0067">ATP-binding</keyword>
<dbReference type="FunFam" id="3.30.420.40:FF:000028">
    <property type="entry name" value="heat shock 70 kDa protein-like"/>
    <property type="match status" value="1"/>
</dbReference>
<comment type="similarity">
    <text evidence="1">Belongs to the heat shock protein 70 family.</text>
</comment>
<protein>
    <submittedName>
        <fullName evidence="6">Molecular chaperone DnaK</fullName>
    </submittedName>
</protein>
<dbReference type="PROSITE" id="PS00297">
    <property type="entry name" value="HSP70_1"/>
    <property type="match status" value="1"/>
</dbReference>
<feature type="non-terminal residue" evidence="6">
    <location>
        <position position="71"/>
    </location>
</feature>
<evidence type="ECO:0000256" key="2">
    <source>
        <dbReference type="ARBA" id="ARBA00022741"/>
    </source>
</evidence>
<dbReference type="PANTHER" id="PTHR45639">
    <property type="entry name" value="HSC70CB, ISOFORM G-RELATED"/>
    <property type="match status" value="1"/>
</dbReference>
<dbReference type="SUPFAM" id="SSF53067">
    <property type="entry name" value="Actin-like ATPase domain"/>
    <property type="match status" value="1"/>
</dbReference>
<evidence type="ECO:0000313" key="8">
    <source>
        <dbReference type="Proteomes" id="UP000006447"/>
    </source>
</evidence>
<name>I0WIH8_RHOOP</name>
<dbReference type="GO" id="GO:0140662">
    <property type="term" value="F:ATP-dependent protein folding chaperone"/>
    <property type="evidence" value="ECO:0007669"/>
    <property type="project" value="InterPro"/>
</dbReference>
<dbReference type="Proteomes" id="UP000006447">
    <property type="component" value="Unassembled WGS sequence"/>
</dbReference>
<dbReference type="AlphaFoldDB" id="I0WIH8"/>
<evidence type="ECO:0000256" key="3">
    <source>
        <dbReference type="ARBA" id="ARBA00022840"/>
    </source>
</evidence>
<evidence type="ECO:0000256" key="5">
    <source>
        <dbReference type="ARBA" id="ARBA00023186"/>
    </source>
</evidence>
<dbReference type="PRINTS" id="PR00301">
    <property type="entry name" value="HEATSHOCK70"/>
</dbReference>
<keyword evidence="5" id="KW-0143">Chaperone</keyword>
<reference evidence="6 8" key="1">
    <citation type="journal article" date="2012" name="J. Bacteriol.">
        <title>Draft genome sequence of the nitrophenol-degrading actinomycete Rhodococcus imtechensis RKJ300.</title>
        <authorList>
            <person name="Vikram S."/>
            <person name="Kumar S."/>
            <person name="Subramanian S."/>
            <person name="Raghava G.P."/>
        </authorList>
    </citation>
    <scope>NUCLEOTIDE SEQUENCE [LARGE SCALE GENOMIC DNA]</scope>
    <source>
        <strain evidence="6 8">RKJ300</strain>
    </source>
</reference>
<keyword evidence="2" id="KW-0547">Nucleotide-binding</keyword>
<dbReference type="Gene3D" id="3.30.420.40">
    <property type="match status" value="1"/>
</dbReference>
<dbReference type="InterPro" id="IPR013126">
    <property type="entry name" value="Hsp_70_fam"/>
</dbReference>
<dbReference type="InterPro" id="IPR043129">
    <property type="entry name" value="ATPase_NBD"/>
</dbReference>
<dbReference type="GO" id="GO:0005524">
    <property type="term" value="F:ATP binding"/>
    <property type="evidence" value="ECO:0007669"/>
    <property type="project" value="UniProtKB-KW"/>
</dbReference>
<accession>I0WIH8</accession>
<dbReference type="Pfam" id="PF00012">
    <property type="entry name" value="HSP70"/>
    <property type="match status" value="1"/>
</dbReference>
<dbReference type="RefSeq" id="WP_007297287.1">
    <property type="nucleotide sequence ID" value="NZ_AJJH01000052.1"/>
</dbReference>
<comment type="caution">
    <text evidence="6">The sequence shown here is derived from an EMBL/GenBank/DDBJ whole genome shotgun (WGS) entry which is preliminary data.</text>
</comment>
<dbReference type="InterPro" id="IPR018181">
    <property type="entry name" value="Heat_shock_70_CS"/>
</dbReference>
<evidence type="ECO:0000313" key="7">
    <source>
        <dbReference type="EMBL" id="EID79794.1"/>
    </source>
</evidence>
<proteinExistence type="inferred from homology"/>
<evidence type="ECO:0000256" key="1">
    <source>
        <dbReference type="ARBA" id="ARBA00007381"/>
    </source>
</evidence>
<evidence type="ECO:0000256" key="4">
    <source>
        <dbReference type="ARBA" id="ARBA00023016"/>
    </source>
</evidence>
<evidence type="ECO:0000313" key="6">
    <source>
        <dbReference type="EMBL" id="EID76194.1"/>
    </source>
</evidence>
<organism evidence="6 8">
    <name type="scientific">Rhodococcus opacus RKJ300 = JCM 13270</name>
    <dbReference type="NCBI Taxonomy" id="1165867"/>
    <lineage>
        <taxon>Bacteria</taxon>
        <taxon>Bacillati</taxon>
        <taxon>Actinomycetota</taxon>
        <taxon>Actinomycetes</taxon>
        <taxon>Mycobacteriales</taxon>
        <taxon>Nocardiaceae</taxon>
        <taxon>Rhodococcus</taxon>
    </lineage>
</organism>
<gene>
    <name evidence="6" type="primary">dnaK</name>
    <name evidence="7" type="ORF">W59_11381</name>
    <name evidence="6" type="ORF">W59_27151</name>
</gene>
<dbReference type="EMBL" id="AJJH01000052">
    <property type="protein sequence ID" value="EID79794.1"/>
    <property type="molecule type" value="Genomic_DNA"/>
</dbReference>
<keyword evidence="4" id="KW-0346">Stress response</keyword>
<sequence>MATAVGIDLGTTNSVIASWQGGEPVVISNVEGARTTPSVVAFTESGERLVGQLARRQAILNPKGTIYSAKR</sequence>
<dbReference type="GO" id="GO:0030968">
    <property type="term" value="P:endoplasmic reticulum unfolded protein response"/>
    <property type="evidence" value="ECO:0007669"/>
    <property type="project" value="TreeGrafter"/>
</dbReference>
<dbReference type="PANTHER" id="PTHR45639:SF34">
    <property type="entry name" value="CHAPERONE PROTEIN DNAK"/>
    <property type="match status" value="1"/>
</dbReference>